<dbReference type="AlphaFoldDB" id="A0A8S2AHK6"/>
<dbReference type="InterPro" id="IPR008502">
    <property type="entry name" value="Prolamin-like"/>
</dbReference>
<dbReference type="Proteomes" id="UP000682877">
    <property type="component" value="Chromosome 6"/>
</dbReference>
<feature type="chain" id="PRO_5035756018" description="Prolamin-like domain-containing protein" evidence="2">
    <location>
        <begin position="20"/>
        <end position="164"/>
    </location>
</feature>
<evidence type="ECO:0000313" key="4">
    <source>
        <dbReference type="EMBL" id="CAE6106101.1"/>
    </source>
</evidence>
<gene>
    <name evidence="4" type="ORF">AARE701A_LOCUS15469</name>
</gene>
<evidence type="ECO:0000256" key="1">
    <source>
        <dbReference type="ARBA" id="ARBA00022729"/>
    </source>
</evidence>
<accession>A0A8S2AHK6</accession>
<dbReference type="GO" id="GO:0009567">
    <property type="term" value="P:double fertilization forming a zygote and endosperm"/>
    <property type="evidence" value="ECO:0007669"/>
    <property type="project" value="TreeGrafter"/>
</dbReference>
<protein>
    <recommendedName>
        <fullName evidence="3">Prolamin-like domain-containing protein</fullName>
    </recommendedName>
</protein>
<organism evidence="4 5">
    <name type="scientific">Arabidopsis arenosa</name>
    <name type="common">Sand rock-cress</name>
    <name type="synonym">Cardaminopsis arenosa</name>
    <dbReference type="NCBI Taxonomy" id="38785"/>
    <lineage>
        <taxon>Eukaryota</taxon>
        <taxon>Viridiplantae</taxon>
        <taxon>Streptophyta</taxon>
        <taxon>Embryophyta</taxon>
        <taxon>Tracheophyta</taxon>
        <taxon>Spermatophyta</taxon>
        <taxon>Magnoliopsida</taxon>
        <taxon>eudicotyledons</taxon>
        <taxon>Gunneridae</taxon>
        <taxon>Pentapetalae</taxon>
        <taxon>rosids</taxon>
        <taxon>malvids</taxon>
        <taxon>Brassicales</taxon>
        <taxon>Brassicaceae</taxon>
        <taxon>Camelineae</taxon>
        <taxon>Arabidopsis</taxon>
    </lineage>
</organism>
<reference evidence="4" key="1">
    <citation type="submission" date="2021-01" db="EMBL/GenBank/DDBJ databases">
        <authorList>
            <person name="Bezrukov I."/>
        </authorList>
    </citation>
    <scope>NUCLEOTIDE SEQUENCE</scope>
</reference>
<evidence type="ECO:0000313" key="5">
    <source>
        <dbReference type="Proteomes" id="UP000682877"/>
    </source>
</evidence>
<name>A0A8S2AHK6_ARAAE</name>
<dbReference type="GO" id="GO:2000008">
    <property type="term" value="P:regulation of protein localization to cell surface"/>
    <property type="evidence" value="ECO:0007669"/>
    <property type="project" value="TreeGrafter"/>
</dbReference>
<dbReference type="GO" id="GO:0005576">
    <property type="term" value="C:extracellular region"/>
    <property type="evidence" value="ECO:0007669"/>
    <property type="project" value="TreeGrafter"/>
</dbReference>
<feature type="domain" description="Prolamin-like" evidence="3">
    <location>
        <begin position="85"/>
        <end position="148"/>
    </location>
</feature>
<proteinExistence type="predicted"/>
<feature type="signal peptide" evidence="2">
    <location>
        <begin position="1"/>
        <end position="19"/>
    </location>
</feature>
<evidence type="ECO:0000256" key="2">
    <source>
        <dbReference type="SAM" id="SignalP"/>
    </source>
</evidence>
<dbReference type="GO" id="GO:0080155">
    <property type="term" value="P:regulation of double fertilization forming a zygote and endosperm"/>
    <property type="evidence" value="ECO:0007669"/>
    <property type="project" value="TreeGrafter"/>
</dbReference>
<dbReference type="Pfam" id="PF05617">
    <property type="entry name" value="Prolamin_like"/>
    <property type="match status" value="1"/>
</dbReference>
<dbReference type="GO" id="GO:0031982">
    <property type="term" value="C:vesicle"/>
    <property type="evidence" value="ECO:0007669"/>
    <property type="project" value="TreeGrafter"/>
</dbReference>
<dbReference type="EMBL" id="LR999456">
    <property type="protein sequence ID" value="CAE6106101.1"/>
    <property type="molecule type" value="Genomic_DNA"/>
</dbReference>
<dbReference type="PROSITE" id="PS51257">
    <property type="entry name" value="PROKAR_LIPOPROTEIN"/>
    <property type="match status" value="1"/>
</dbReference>
<dbReference type="PANTHER" id="PTHR31181:SF67">
    <property type="entry name" value="PROLAMIN-LIKE PROTEIN (DUF1278)"/>
    <property type="match status" value="1"/>
</dbReference>
<keyword evidence="5" id="KW-1185">Reference proteome</keyword>
<keyword evidence="1 2" id="KW-0732">Signal</keyword>
<evidence type="ECO:0000259" key="3">
    <source>
        <dbReference type="Pfam" id="PF05617"/>
    </source>
</evidence>
<dbReference type="PANTHER" id="PTHR31181">
    <property type="entry name" value="EGG CELL-SECRETED PROTEIN 1.4"/>
    <property type="match status" value="1"/>
</dbReference>
<sequence length="164" mass="18178">MKNLAILVVAMILFTSCATSQVTAKNLDSSPSFRTEELEWWHYHHFYPHYHPKPHWPFPTTGKALPPIPAGFHPIPFHPPPVVTKCLADCKDVRTCVADIAIAFFTRKPAIGLDCCASIQKMDEDCDKTVFGAYHNPFFDCLVKLHCSTKAKSTPSAPSAPSPA</sequence>